<organism evidence="2">
    <name type="scientific">freshwater metagenome</name>
    <dbReference type="NCBI Taxonomy" id="449393"/>
    <lineage>
        <taxon>unclassified sequences</taxon>
        <taxon>metagenomes</taxon>
        <taxon>ecological metagenomes</taxon>
    </lineage>
</organism>
<dbReference type="Pfam" id="PF14029">
    <property type="entry name" value="DUF4244"/>
    <property type="match status" value="1"/>
</dbReference>
<feature type="transmembrane region" description="Helical" evidence="1">
    <location>
        <begin position="20"/>
        <end position="39"/>
    </location>
</feature>
<sequence>MRILLSRLAKDERGLSTAEYAVGTVAVAGLGGILIKLLTSDAVKDLLFSVIASAFKAIFGG</sequence>
<dbReference type="InterPro" id="IPR025338">
    <property type="entry name" value="DUF4244"/>
</dbReference>
<evidence type="ECO:0000256" key="1">
    <source>
        <dbReference type="SAM" id="Phobius"/>
    </source>
</evidence>
<protein>
    <submittedName>
        <fullName evidence="2">Unannotated protein</fullName>
    </submittedName>
</protein>
<keyword evidence="1" id="KW-0472">Membrane</keyword>
<dbReference type="EMBL" id="CAEZWW010000206">
    <property type="protein sequence ID" value="CAB4683662.1"/>
    <property type="molecule type" value="Genomic_DNA"/>
</dbReference>
<proteinExistence type="predicted"/>
<accession>A0A6J6NBS9</accession>
<keyword evidence="1" id="KW-1133">Transmembrane helix</keyword>
<gene>
    <name evidence="2" type="ORF">UFOPK2310_01394</name>
    <name evidence="3" type="ORF">UFOPK4092_00528</name>
</gene>
<dbReference type="EMBL" id="CAFBPJ010000041">
    <property type="protein sequence ID" value="CAB5013691.1"/>
    <property type="molecule type" value="Genomic_DNA"/>
</dbReference>
<dbReference type="AlphaFoldDB" id="A0A6J6NBS9"/>
<evidence type="ECO:0000313" key="2">
    <source>
        <dbReference type="EMBL" id="CAB4683662.1"/>
    </source>
</evidence>
<reference evidence="2" key="1">
    <citation type="submission" date="2020-05" db="EMBL/GenBank/DDBJ databases">
        <authorList>
            <person name="Chiriac C."/>
            <person name="Salcher M."/>
            <person name="Ghai R."/>
            <person name="Kavagutti S V."/>
        </authorList>
    </citation>
    <scope>NUCLEOTIDE SEQUENCE</scope>
</reference>
<keyword evidence="1" id="KW-0812">Transmembrane</keyword>
<evidence type="ECO:0000313" key="3">
    <source>
        <dbReference type="EMBL" id="CAB5013691.1"/>
    </source>
</evidence>
<name>A0A6J6NBS9_9ZZZZ</name>